<protein>
    <submittedName>
        <fullName evidence="2">Uncharacterized protein</fullName>
    </submittedName>
</protein>
<accession>A0A4D6WS32</accession>
<keyword evidence="2" id="KW-0934">Plastid</keyword>
<keyword evidence="1" id="KW-0472">Membrane</keyword>
<feature type="transmembrane region" description="Helical" evidence="1">
    <location>
        <begin position="21"/>
        <end position="40"/>
    </location>
</feature>
<dbReference type="Gene3D" id="3.10.20.310">
    <property type="entry name" value="membrane protein fhac"/>
    <property type="match status" value="1"/>
</dbReference>
<keyword evidence="1" id="KW-0812">Transmembrane</keyword>
<evidence type="ECO:0000256" key="1">
    <source>
        <dbReference type="SAM" id="Phobius"/>
    </source>
</evidence>
<dbReference type="EMBL" id="MK814610">
    <property type="protein sequence ID" value="QCI04355.1"/>
    <property type="molecule type" value="Genomic_DNA"/>
</dbReference>
<reference evidence="2" key="2">
    <citation type="submission" date="2019-04" db="EMBL/GenBank/DDBJ databases">
        <authorList>
            <person name="Pasella M."/>
        </authorList>
    </citation>
    <scope>NUCLEOTIDE SEQUENCE</scope>
    <source>
        <strain evidence="2">PD2206</strain>
    </source>
</reference>
<name>A0A4D6WS32_9FLOR</name>
<proteinExistence type="predicted"/>
<keyword evidence="1" id="KW-1133">Transmembrane helix</keyword>
<dbReference type="AlphaFoldDB" id="A0A4D6WS32"/>
<evidence type="ECO:0000313" key="2">
    <source>
        <dbReference type="EMBL" id="QCI04355.1"/>
    </source>
</evidence>
<geneLocation type="plastid" evidence="2"/>
<reference evidence="2" key="1">
    <citation type="journal article" date="2019" name="Mol. Phylogenet. Evol.">
        <title>Morphological evolution and classification of the red algal order Ceramiales inferred using plastid phylogenomics.</title>
        <authorList>
            <person name="Diaz-Tapia P."/>
            <person name="Pasella M.M."/>
            <person name="Verbruggen H."/>
            <person name="Maggs C.A."/>
        </authorList>
    </citation>
    <scope>NUCLEOTIDE SEQUENCE</scope>
    <source>
        <strain evidence="2">PD2206</strain>
    </source>
</reference>
<organism evidence="2">
    <name type="scientific">Antithamnion hubbsii</name>
    <dbReference type="NCBI Taxonomy" id="1005974"/>
    <lineage>
        <taxon>Eukaryota</taxon>
        <taxon>Rhodophyta</taxon>
        <taxon>Florideophyceae</taxon>
        <taxon>Rhodymeniophycidae</taxon>
        <taxon>Ceramiales</taxon>
        <taxon>Ceramiaceae</taxon>
        <taxon>Antithamnion</taxon>
    </lineage>
</organism>
<sequence>MKSIHIFLISIKNTFSSKYKLWHISIMLLYIYLLLVFITYNYSFCHHYSYLGFNVNILLNIDTANKIQRISIIKTNPYILTKSFIQKFNSYIKKYNFQNNKVFFSQHYSNYLQSLGFIRSVHCINILIDKKKYITLSITVNPLIKRIKIYNHNKLIISSEKLKKLFQKQFGLPKNYNTISYILKQINSWYKIRGFEWITIHLIEDNNINDINIEIIEGKILTTKILCDHKKSYFKKNHKNLNKLIKKELSIITGEILNKITLEKTIQLIKKKYFIDNIKYVIKSEKNGITLILKYNLHKNYFTQSNYQLYNLNNTSIAFLPKYYIKSFQFIKNTSWLYQVFNISFNYNLFLRFIHLFSKNYILSHFTNISFMYKKYFALNVYIKYPYLKLYKYISLNLNFHFSYIRKYINTKSNYQSSYLKKYKYDKNNFYEKNYISNILYSEIKSKYNIHQNIVIKHLFKTLISQYYKIYIYSSNHNINIFYRSIQTVKSKLIFYNLITKFKIKISTYHIIQQTILKFHYQLLLDIKKQIFTKICTYQHYKHNLNIYFYYYIKIQPIKKYNQYLLIFIRYNIYNDFIQRIFFLQKLLSQSITYKHKIQTPYFLLNLQYNAYLHKYIKAYIFMHYNINLQQPKYYSKQFTNYNFINSYQALMKNKYTIYGYGTQIKLPIKQIPYIRLEYIINCKKNSFLLIEKLSI</sequence>
<gene>
    <name evidence="2" type="primary">orf696</name>
</gene>